<dbReference type="EMBL" id="JAXUHJ010000005">
    <property type="protein sequence ID" value="MEJ8542354.1"/>
    <property type="molecule type" value="Genomic_DNA"/>
</dbReference>
<dbReference type="PANTHER" id="PTHR11082:SF36">
    <property type="entry name" value="DUS-LIKE FMN-BINDING DOMAIN-CONTAINING PROTEIN"/>
    <property type="match status" value="1"/>
</dbReference>
<dbReference type="InterPro" id="IPR013785">
    <property type="entry name" value="Aldolase_TIM"/>
</dbReference>
<evidence type="ECO:0000259" key="1">
    <source>
        <dbReference type="Pfam" id="PF01207"/>
    </source>
</evidence>
<dbReference type="InterPro" id="IPR035587">
    <property type="entry name" value="DUS-like_FMN-bd"/>
</dbReference>
<dbReference type="NCBIfam" id="TIGR00736">
    <property type="entry name" value="nifR3_rel_arch"/>
    <property type="match status" value="1"/>
</dbReference>
<dbReference type="Pfam" id="PF01207">
    <property type="entry name" value="Dus"/>
    <property type="match status" value="1"/>
</dbReference>
<gene>
    <name evidence="3" type="ORF">N5910_07080</name>
    <name evidence="2" type="ORF">U2150_02455</name>
</gene>
<sequence>MTRENCLRVLAPMAGISDAEFCLKLIPYGFDMVTLGGYNADMETCRAGRLIIGRGRPEFDFDFNELPAVVAEEASKIKDRFDVRVSVNLRATEPEGIIEISRLDPVDVVEINAHCRQPEITRTGAGQAMLLEPEFLGDFTREVVRKAASEVSVKIRGNVPEADTVLISEILDQEGCSYIHLDAMKPGVDRADLELVSRVSGAVRRARIIGNNSIRDLRSARAMLDAGADGVSVARAALSGRLSFSLSKL</sequence>
<dbReference type="Proteomes" id="UP001065373">
    <property type="component" value="Chromosome"/>
</dbReference>
<dbReference type="Gene3D" id="3.20.20.70">
    <property type="entry name" value="Aldolase class I"/>
    <property type="match status" value="1"/>
</dbReference>
<organism evidence="3">
    <name type="scientific">Methanothermobacter wolfeii</name>
    <name type="common">Methanobacterium wolfei</name>
    <dbReference type="NCBI Taxonomy" id="145261"/>
    <lineage>
        <taxon>Archaea</taxon>
        <taxon>Methanobacteriati</taxon>
        <taxon>Methanobacteriota</taxon>
        <taxon>Methanomada group</taxon>
        <taxon>Methanobacteria</taxon>
        <taxon>Methanobacteriales</taxon>
        <taxon>Methanobacteriaceae</taxon>
        <taxon>Methanothermobacter</taxon>
    </lineage>
</organism>
<feature type="domain" description="DUS-like FMN-binding" evidence="1">
    <location>
        <begin position="85"/>
        <end position="239"/>
    </location>
</feature>
<dbReference type="RefSeq" id="WP_238337878.1">
    <property type="nucleotide sequence ID" value="NZ_CP104550.1"/>
</dbReference>
<proteinExistence type="predicted"/>
<dbReference type="InterPro" id="IPR005270">
    <property type="entry name" value="tRNA_dU_NifR3-rel"/>
</dbReference>
<protein>
    <submittedName>
        <fullName evidence="2">MJ0144 family RNA dihydrouridine synthase-like protein</fullName>
    </submittedName>
    <submittedName>
        <fullName evidence="3">tRNA-dihydrouridine synthase</fullName>
    </submittedName>
</protein>
<evidence type="ECO:0000313" key="4">
    <source>
        <dbReference type="Proteomes" id="UP001369247"/>
    </source>
</evidence>
<keyword evidence="4" id="KW-1185">Reference proteome</keyword>
<dbReference type="KEGG" id="mwo:MWSIV6_1402"/>
<reference evidence="3" key="1">
    <citation type="submission" date="2022-09" db="EMBL/GenBank/DDBJ databases">
        <title>Characterization of three MwoI isoschizomers from sequenced genome and metagenomes.</title>
        <authorList>
            <person name="Fomenkov A."/>
            <person name="Xu S.Y."/>
            <person name="Roberts R.J."/>
        </authorList>
    </citation>
    <scope>NUCLEOTIDE SEQUENCE</scope>
    <source>
        <strain evidence="3">DSM 2970</strain>
    </source>
</reference>
<dbReference type="PANTHER" id="PTHR11082">
    <property type="entry name" value="TRNA-DIHYDROURIDINE SYNTHASE"/>
    <property type="match status" value="1"/>
</dbReference>
<name>A0A9E7RS58_METWO</name>
<accession>A0A9E7RS58</accession>
<dbReference type="Proteomes" id="UP001369247">
    <property type="component" value="Unassembled WGS sequence"/>
</dbReference>
<reference evidence="2 4" key="2">
    <citation type="submission" date="2023-12" db="EMBL/GenBank/DDBJ databases">
        <title>Phenotypic and Genomic Characterization of Methanothermobacter wolfeii Strain BSEL, a CO2-Capturing Archaeon with Minimal Nutrient Requirements.</title>
        <authorList>
            <person name="Ale Enriquez F."/>
            <person name="Ahring B.K."/>
        </authorList>
    </citation>
    <scope>NUCLEOTIDE SEQUENCE [LARGE SCALE GENOMIC DNA]</scope>
    <source>
        <strain evidence="2 4">BSEL-1</strain>
    </source>
</reference>
<dbReference type="AlphaFoldDB" id="A0A9E7RS58"/>
<dbReference type="SUPFAM" id="SSF51395">
    <property type="entry name" value="FMN-linked oxidoreductases"/>
    <property type="match status" value="1"/>
</dbReference>
<evidence type="ECO:0000313" key="2">
    <source>
        <dbReference type="EMBL" id="MEJ8542354.1"/>
    </source>
</evidence>
<dbReference type="EMBL" id="CP104550">
    <property type="protein sequence ID" value="UXH31299.1"/>
    <property type="molecule type" value="Genomic_DNA"/>
</dbReference>
<evidence type="ECO:0000313" key="3">
    <source>
        <dbReference type="EMBL" id="UXH31299.1"/>
    </source>
</evidence>
<dbReference type="GeneID" id="58979030"/>